<sequence length="142" mass="16598">MTTAYETDFYQWTQQQAALIRQGLFSELDTAHLIDEIEDMGGSKERELESRLGVLLAHLLKWEFQPARRGNSWRLTIKEQRRRIDRLLKKNPSLKPLFPGTVIDAYGDARLMAAREMDCDDSQFPLECEFTVEQITGDYWPE</sequence>
<evidence type="ECO:0008006" key="3">
    <source>
        <dbReference type="Google" id="ProtNLM"/>
    </source>
</evidence>
<dbReference type="InterPro" id="IPR002636">
    <property type="entry name" value="DUF29"/>
</dbReference>
<gene>
    <name evidence="1" type="ORF">BN874_1970002</name>
</gene>
<dbReference type="EMBL" id="CBTK010000109">
    <property type="protein sequence ID" value="CDH44871.1"/>
    <property type="molecule type" value="Genomic_DNA"/>
</dbReference>
<organism evidence="1 2">
    <name type="scientific">Candidatus Contendobacter odensis Run_B_J11</name>
    <dbReference type="NCBI Taxonomy" id="1400861"/>
    <lineage>
        <taxon>Bacteria</taxon>
        <taxon>Pseudomonadati</taxon>
        <taxon>Pseudomonadota</taxon>
        <taxon>Gammaproteobacteria</taxon>
        <taxon>Candidatus Competibacteraceae</taxon>
        <taxon>Candidatus Contendibacter</taxon>
    </lineage>
</organism>
<keyword evidence="2" id="KW-1185">Reference proteome</keyword>
<dbReference type="Gene3D" id="1.20.1220.20">
    <property type="entry name" value="Uncharcterised protein PF01724"/>
    <property type="match status" value="1"/>
</dbReference>
<proteinExistence type="predicted"/>
<dbReference type="OrthoDB" id="5766125at2"/>
<dbReference type="AlphaFoldDB" id="A0A7U7GAQ2"/>
<dbReference type="Pfam" id="PF01724">
    <property type="entry name" value="DUF29"/>
    <property type="match status" value="1"/>
</dbReference>
<dbReference type="RefSeq" id="WP_034432048.1">
    <property type="nucleotide sequence ID" value="NZ_CBTK010000109.1"/>
</dbReference>
<protein>
    <recommendedName>
        <fullName evidence="3">DUF29 domain-containing protein</fullName>
    </recommendedName>
</protein>
<evidence type="ECO:0000313" key="2">
    <source>
        <dbReference type="Proteomes" id="UP000019184"/>
    </source>
</evidence>
<name>A0A7U7GAQ2_9GAMM</name>
<dbReference type="Proteomes" id="UP000019184">
    <property type="component" value="Unassembled WGS sequence"/>
</dbReference>
<dbReference type="PANTHER" id="PTHR34235:SF4">
    <property type="entry name" value="SLR0291 PROTEIN"/>
    <property type="match status" value="1"/>
</dbReference>
<dbReference type="PANTHER" id="PTHR34235">
    <property type="entry name" value="SLR1203 PROTEIN-RELATED"/>
    <property type="match status" value="1"/>
</dbReference>
<accession>A0A7U7GAQ2</accession>
<evidence type="ECO:0000313" key="1">
    <source>
        <dbReference type="EMBL" id="CDH44871.1"/>
    </source>
</evidence>
<reference evidence="1 2" key="1">
    <citation type="journal article" date="2014" name="ISME J.">
        <title>Candidatus Competibacter-lineage genomes retrieved from metagenomes reveal functional metabolic diversity.</title>
        <authorList>
            <person name="McIlroy S.J."/>
            <person name="Albertsen M."/>
            <person name="Andresen E.K."/>
            <person name="Saunders A.M."/>
            <person name="Kristiansen R."/>
            <person name="Stokholm-Bjerregaard M."/>
            <person name="Nielsen K.L."/>
            <person name="Nielsen P.H."/>
        </authorList>
    </citation>
    <scope>NUCLEOTIDE SEQUENCE [LARGE SCALE GENOMIC DNA]</scope>
    <source>
        <strain evidence="1 2">Run_B_J11</strain>
    </source>
</reference>
<comment type="caution">
    <text evidence="1">The sequence shown here is derived from an EMBL/GenBank/DDBJ whole genome shotgun (WGS) entry which is preliminary data.</text>
</comment>